<evidence type="ECO:0000313" key="2">
    <source>
        <dbReference type="Proteomes" id="UP000005017"/>
    </source>
</evidence>
<dbReference type="EMBL" id="ADFR01000003">
    <property type="protein sequence ID" value="EFC05974.1"/>
    <property type="molecule type" value="Genomic_DNA"/>
</dbReference>
<keyword evidence="2" id="KW-1185">Reference proteome</keyword>
<dbReference type="AlphaFoldDB" id="D2MNF2"/>
<comment type="caution">
    <text evidence="1">The sequence shown here is derived from an EMBL/GenBank/DDBJ whole genome shotgun (WGS) entry which is preliminary data.</text>
</comment>
<organism evidence="1 2">
    <name type="scientific">Bulleidia extructa W1219</name>
    <dbReference type="NCBI Taxonomy" id="679192"/>
    <lineage>
        <taxon>Bacteria</taxon>
        <taxon>Bacillati</taxon>
        <taxon>Bacillota</taxon>
        <taxon>Erysipelotrichia</taxon>
        <taxon>Erysipelotrichales</taxon>
        <taxon>Erysipelotrichaceae</taxon>
        <taxon>Bulleidia</taxon>
    </lineage>
</organism>
<sequence>MEKIQPTREWLAKYEEVKHFLVSPINYATCFEMNEIQGKEVVVLDMGEVSFPSGEILVRDPLVWLRKDEKPYLQSVPVGRYKLETLVIKIEEEHDRYMATRVKFTDKKPIIYQEALRGDEDLSSVQEGSFFGFEVDAGLATIVDVQTKNVYCDFEKRWYQEHPDKNIYDDFFAEVFRQNALKYPLYQREGGDWINFEIPGTELSIPMIQSGFGDGVYPVYFGYDKNGHLCDVVMEYILVG</sequence>
<protein>
    <recommendedName>
        <fullName evidence="3">DUF4241 domain-containing protein</fullName>
    </recommendedName>
</protein>
<accession>D2MNF2</accession>
<dbReference type="eggNOG" id="ENOG502Z7NH">
    <property type="taxonomic scope" value="Bacteria"/>
</dbReference>
<proteinExistence type="predicted"/>
<gene>
    <name evidence="1" type="ORF">HMPREF9013_0177</name>
</gene>
<dbReference type="InterPro" id="IPR025335">
    <property type="entry name" value="DUF4241"/>
</dbReference>
<dbReference type="Proteomes" id="UP000005017">
    <property type="component" value="Unassembled WGS sequence"/>
</dbReference>
<dbReference type="OrthoDB" id="9789980at2"/>
<dbReference type="Pfam" id="PF14025">
    <property type="entry name" value="DUF4241"/>
    <property type="match status" value="1"/>
</dbReference>
<evidence type="ECO:0000313" key="1">
    <source>
        <dbReference type="EMBL" id="EFC05974.1"/>
    </source>
</evidence>
<reference evidence="2" key="1">
    <citation type="submission" date="2009-12" db="EMBL/GenBank/DDBJ databases">
        <title>Sequence of Clostridiales genomosp. BVAB3 str. UPII9-5.</title>
        <authorList>
            <person name="Madupu R."/>
            <person name="Durkin A.S."/>
            <person name="Torralba M."/>
            <person name="Methe B."/>
            <person name="Sutton G.G."/>
            <person name="Strausberg R.L."/>
            <person name="Nelson K.E."/>
        </authorList>
    </citation>
    <scope>NUCLEOTIDE SEQUENCE [LARGE SCALE GENOMIC DNA]</scope>
    <source>
        <strain evidence="2">W1219</strain>
    </source>
</reference>
<dbReference type="RefSeq" id="WP_006626923.1">
    <property type="nucleotide sequence ID" value="NZ_ADFR01000003.1"/>
</dbReference>
<evidence type="ECO:0008006" key="3">
    <source>
        <dbReference type="Google" id="ProtNLM"/>
    </source>
</evidence>
<dbReference type="STRING" id="679192.HMPREF9013_0177"/>
<name>D2MNF2_9FIRM</name>